<proteinExistence type="inferred from homology"/>
<reference evidence="9 10" key="1">
    <citation type="submission" date="2017-06" db="EMBL/GenBank/DDBJ databases">
        <authorList>
            <consortium name="Pathogen Informatics"/>
        </authorList>
    </citation>
    <scope>NUCLEOTIDE SEQUENCE [LARGE SCALE GENOMIC DNA]</scope>
    <source>
        <strain evidence="9 10">NCTC13788</strain>
    </source>
</reference>
<evidence type="ECO:0000256" key="3">
    <source>
        <dbReference type="ARBA" id="ARBA00022475"/>
    </source>
</evidence>
<evidence type="ECO:0000313" key="10">
    <source>
        <dbReference type="Proteomes" id="UP000215185"/>
    </source>
</evidence>
<comment type="subcellular location">
    <subcellularLocation>
        <location evidence="1">Cell membrane</location>
        <topology evidence="1">Multi-pass membrane protein</topology>
    </subcellularLocation>
</comment>
<feature type="transmembrane region" description="Helical" evidence="7">
    <location>
        <begin position="252"/>
        <end position="269"/>
    </location>
</feature>
<dbReference type="eggNOG" id="COG1835">
    <property type="taxonomic scope" value="Bacteria"/>
</dbReference>
<dbReference type="PANTHER" id="PTHR40074">
    <property type="entry name" value="O-ACETYLTRANSFERASE WECH"/>
    <property type="match status" value="1"/>
</dbReference>
<dbReference type="InterPro" id="IPR002656">
    <property type="entry name" value="Acyl_transf_3_dom"/>
</dbReference>
<feature type="transmembrane region" description="Helical" evidence="7">
    <location>
        <begin position="221"/>
        <end position="240"/>
    </location>
</feature>
<keyword evidence="6 7" id="KW-0472">Membrane</keyword>
<feature type="domain" description="Acyltransferase 3" evidence="8">
    <location>
        <begin position="18"/>
        <end position="329"/>
    </location>
</feature>
<dbReference type="GO" id="GO:0016853">
    <property type="term" value="F:isomerase activity"/>
    <property type="evidence" value="ECO:0007669"/>
    <property type="project" value="UniProtKB-KW"/>
</dbReference>
<organism evidence="9 10">
    <name type="scientific">Streptococcus merionis</name>
    <dbReference type="NCBI Taxonomy" id="400065"/>
    <lineage>
        <taxon>Bacteria</taxon>
        <taxon>Bacillati</taxon>
        <taxon>Bacillota</taxon>
        <taxon>Bacilli</taxon>
        <taxon>Lactobacillales</taxon>
        <taxon>Streptococcaceae</taxon>
        <taxon>Streptococcus</taxon>
    </lineage>
</organism>
<feature type="transmembrane region" description="Helical" evidence="7">
    <location>
        <begin position="281"/>
        <end position="300"/>
    </location>
</feature>
<feature type="transmembrane region" description="Helical" evidence="7">
    <location>
        <begin position="12"/>
        <end position="35"/>
    </location>
</feature>
<dbReference type="EC" id="5.1.1.-" evidence="9"/>
<evidence type="ECO:0000256" key="6">
    <source>
        <dbReference type="ARBA" id="ARBA00023136"/>
    </source>
</evidence>
<keyword evidence="10" id="KW-1185">Reference proteome</keyword>
<keyword evidence="4 7" id="KW-0812">Transmembrane</keyword>
<dbReference type="Pfam" id="PF01757">
    <property type="entry name" value="Acyl_transf_3"/>
    <property type="match status" value="1"/>
</dbReference>
<dbReference type="EMBL" id="LT906439">
    <property type="protein sequence ID" value="SNU87454.1"/>
    <property type="molecule type" value="Genomic_DNA"/>
</dbReference>
<dbReference type="AlphaFoldDB" id="A0A239SRV9"/>
<evidence type="ECO:0000256" key="7">
    <source>
        <dbReference type="SAM" id="Phobius"/>
    </source>
</evidence>
<accession>A0A239SRV9</accession>
<feature type="transmembrane region" description="Helical" evidence="7">
    <location>
        <begin position="191"/>
        <end position="209"/>
    </location>
</feature>
<feature type="transmembrane region" description="Helical" evidence="7">
    <location>
        <begin position="85"/>
        <end position="101"/>
    </location>
</feature>
<dbReference type="Proteomes" id="UP000215185">
    <property type="component" value="Chromosome 1"/>
</dbReference>
<dbReference type="GO" id="GO:0005886">
    <property type="term" value="C:plasma membrane"/>
    <property type="evidence" value="ECO:0007669"/>
    <property type="project" value="UniProtKB-SubCell"/>
</dbReference>
<gene>
    <name evidence="9" type="primary">vanT</name>
    <name evidence="9" type="ORF">SAMEA4412692_00656</name>
</gene>
<evidence type="ECO:0000259" key="8">
    <source>
        <dbReference type="Pfam" id="PF01757"/>
    </source>
</evidence>
<feature type="transmembrane region" description="Helical" evidence="7">
    <location>
        <begin position="151"/>
        <end position="171"/>
    </location>
</feature>
<dbReference type="PANTHER" id="PTHR40074:SF2">
    <property type="entry name" value="O-ACETYLTRANSFERASE WECH"/>
    <property type="match status" value="1"/>
</dbReference>
<dbReference type="KEGG" id="smen:SAMEA4412692_0656"/>
<dbReference type="RefSeq" id="WP_018372554.1">
    <property type="nucleotide sequence ID" value="NZ_LT906439.1"/>
</dbReference>
<evidence type="ECO:0000256" key="1">
    <source>
        <dbReference type="ARBA" id="ARBA00004651"/>
    </source>
</evidence>
<keyword evidence="9" id="KW-0413">Isomerase</keyword>
<comment type="similarity">
    <text evidence="2">Belongs to the acyltransferase 3 family.</text>
</comment>
<feature type="transmembrane region" description="Helical" evidence="7">
    <location>
        <begin position="47"/>
        <end position="65"/>
    </location>
</feature>
<keyword evidence="3" id="KW-1003">Cell membrane</keyword>
<feature type="transmembrane region" description="Helical" evidence="7">
    <location>
        <begin position="107"/>
        <end position="130"/>
    </location>
</feature>
<dbReference type="OrthoDB" id="5808342at2"/>
<dbReference type="GO" id="GO:0016413">
    <property type="term" value="F:O-acetyltransferase activity"/>
    <property type="evidence" value="ECO:0007669"/>
    <property type="project" value="TreeGrafter"/>
</dbReference>
<evidence type="ECO:0000256" key="4">
    <source>
        <dbReference type="ARBA" id="ARBA00022692"/>
    </source>
</evidence>
<sequence>MTNYSENAQVNTNLLSLCQFMLAILVIALHCQRIFENDSLHFIQKSLFSRLAVPFFMLSTGFFLAKAQKEGRSLKQWAAKFGKTYLFWSVFYLPYALSYFAQTQLSISFFPAGLLVALLYTGTCYHLWYLAAVLEGVCLLSFLEKYLNSKIVFLICLSLYSFGLLETYFAYLDDSGLGVLYQNYQKIFYTARNALFFAPIFLYLGAWTYHHYRHPILVKRLKTKLSLSLLAFIGEGWLIFQNQGIDKNFFLSLIPVTLLLFNWAIRSSLFREKAWQKLKAYSVYYFFLHPIFVEISFAWLNTKDWPIWTKGQLAFVIALILTHALSSCILHFRAKGLLKIGSFG</sequence>
<protein>
    <submittedName>
        <fullName evidence="9">Membrane protein</fullName>
        <ecNumber evidence="9">5.1.1.-</ecNumber>
    </submittedName>
</protein>
<feature type="transmembrane region" description="Helical" evidence="7">
    <location>
        <begin position="312"/>
        <end position="332"/>
    </location>
</feature>
<evidence type="ECO:0000313" key="9">
    <source>
        <dbReference type="EMBL" id="SNU87454.1"/>
    </source>
</evidence>
<evidence type="ECO:0000256" key="2">
    <source>
        <dbReference type="ARBA" id="ARBA00007400"/>
    </source>
</evidence>
<dbReference type="STRING" id="1123308.GCA_000380085_00001"/>
<evidence type="ECO:0000256" key="5">
    <source>
        <dbReference type="ARBA" id="ARBA00022989"/>
    </source>
</evidence>
<dbReference type="GO" id="GO:0009246">
    <property type="term" value="P:enterobacterial common antigen biosynthetic process"/>
    <property type="evidence" value="ECO:0007669"/>
    <property type="project" value="TreeGrafter"/>
</dbReference>
<name>A0A239SRV9_9STRE</name>
<keyword evidence="5 7" id="KW-1133">Transmembrane helix</keyword>